<organism evidence="2 3">
    <name type="scientific">Cervus elaphus hippelaphus</name>
    <name type="common">European red deer</name>
    <dbReference type="NCBI Taxonomy" id="46360"/>
    <lineage>
        <taxon>Eukaryota</taxon>
        <taxon>Metazoa</taxon>
        <taxon>Chordata</taxon>
        <taxon>Craniata</taxon>
        <taxon>Vertebrata</taxon>
        <taxon>Euteleostomi</taxon>
        <taxon>Mammalia</taxon>
        <taxon>Eutheria</taxon>
        <taxon>Laurasiatheria</taxon>
        <taxon>Artiodactyla</taxon>
        <taxon>Ruminantia</taxon>
        <taxon>Pecora</taxon>
        <taxon>Cervidae</taxon>
        <taxon>Cervinae</taxon>
        <taxon>Cervus</taxon>
    </lineage>
</organism>
<evidence type="ECO:0000256" key="1">
    <source>
        <dbReference type="SAM" id="MobiDB-lite"/>
    </source>
</evidence>
<evidence type="ECO:0000313" key="2">
    <source>
        <dbReference type="EMBL" id="OWK17933.1"/>
    </source>
</evidence>
<feature type="non-terminal residue" evidence="2">
    <location>
        <position position="1"/>
    </location>
</feature>
<reference evidence="2 3" key="1">
    <citation type="journal article" date="2018" name="Mol. Genet. Genomics">
        <title>The red deer Cervus elaphus genome CerEla1.0: sequencing, annotating, genes, and chromosomes.</title>
        <authorList>
            <person name="Bana N.A."/>
            <person name="Nyiri A."/>
            <person name="Nagy J."/>
            <person name="Frank K."/>
            <person name="Nagy T."/>
            <person name="Steger V."/>
            <person name="Schiller M."/>
            <person name="Lakatos P."/>
            <person name="Sugar L."/>
            <person name="Horn P."/>
            <person name="Barta E."/>
            <person name="Orosz L."/>
        </authorList>
    </citation>
    <scope>NUCLEOTIDE SEQUENCE [LARGE SCALE GENOMIC DNA]</scope>
    <source>
        <strain evidence="2">Hungarian</strain>
    </source>
</reference>
<feature type="non-terminal residue" evidence="2">
    <location>
        <position position="104"/>
    </location>
</feature>
<feature type="region of interest" description="Disordered" evidence="1">
    <location>
        <begin position="82"/>
        <end position="104"/>
    </location>
</feature>
<name>A0A212DI40_CEREH</name>
<gene>
    <name evidence="2" type="ORF">Celaphus_00008959</name>
</gene>
<protein>
    <submittedName>
        <fullName evidence="2">FXYD6</fullName>
    </submittedName>
</protein>
<keyword evidence="3" id="KW-1185">Reference proteome</keyword>
<accession>A0A212DI40</accession>
<dbReference type="AlphaFoldDB" id="A0A212DI40"/>
<dbReference type="Proteomes" id="UP000242450">
    <property type="component" value="Chromosome 1"/>
</dbReference>
<proteinExistence type="predicted"/>
<dbReference type="OrthoDB" id="8895254at2759"/>
<comment type="caution">
    <text evidence="2">The sequence shown here is derived from an EMBL/GenBank/DDBJ whole genome shotgun (WGS) entry which is preliminary data.</text>
</comment>
<dbReference type="EMBL" id="MKHE01000001">
    <property type="protein sequence ID" value="OWK17933.1"/>
    <property type="molecule type" value="Genomic_DNA"/>
</dbReference>
<evidence type="ECO:0000313" key="3">
    <source>
        <dbReference type="Proteomes" id="UP000242450"/>
    </source>
</evidence>
<sequence length="104" mass="11230">PGWFPCLSGRRCKCSFNQKPRAPGDEEAQVENLVTANETPIYSQLGWTQALIPELGLWQVMAEWMQLAGACALGRDSMEKEQGSSASLSAPCWPGSSAGSRPLC</sequence>